<dbReference type="PROSITE" id="PS50059">
    <property type="entry name" value="FKBP_PPIASE"/>
    <property type="match status" value="1"/>
</dbReference>
<comment type="similarity">
    <text evidence="3 11">Belongs to the FKBP-type PPIase family. Tig subfamily.</text>
</comment>
<comment type="subcellular location">
    <subcellularLocation>
        <location evidence="2">Cytoplasm</location>
    </subcellularLocation>
</comment>
<dbReference type="AlphaFoldDB" id="A0A176S4N2"/>
<organism evidence="13 14">
    <name type="scientific">Candidatus Thiomargarita nelsonii</name>
    <dbReference type="NCBI Taxonomy" id="1003181"/>
    <lineage>
        <taxon>Bacteria</taxon>
        <taxon>Pseudomonadati</taxon>
        <taxon>Pseudomonadota</taxon>
        <taxon>Gammaproteobacteria</taxon>
        <taxon>Thiotrichales</taxon>
        <taxon>Thiotrichaceae</taxon>
        <taxon>Thiomargarita</taxon>
    </lineage>
</organism>
<dbReference type="InterPro" id="IPR036611">
    <property type="entry name" value="Trigger_fac_ribosome-bd_sf"/>
</dbReference>
<dbReference type="GO" id="GO:0005737">
    <property type="term" value="C:cytoplasm"/>
    <property type="evidence" value="ECO:0007669"/>
    <property type="project" value="UniProtKB-SubCell"/>
</dbReference>
<name>A0A176S4N2_9GAMM</name>
<accession>A0A176S4N2</accession>
<dbReference type="InterPro" id="IPR027304">
    <property type="entry name" value="Trigger_fact/SurA_dom_sf"/>
</dbReference>
<gene>
    <name evidence="13" type="ORF">THIOM_001211</name>
</gene>
<feature type="domain" description="PPIase FKBP-type" evidence="12">
    <location>
        <begin position="163"/>
        <end position="224"/>
    </location>
</feature>
<dbReference type="InterPro" id="IPR008880">
    <property type="entry name" value="Trigger_fac_C"/>
</dbReference>
<protein>
    <recommendedName>
        <fullName evidence="4 11">Trigger factor</fullName>
    </recommendedName>
</protein>
<comment type="caution">
    <text evidence="13">The sequence shown here is derived from an EMBL/GenBank/DDBJ whole genome shotgun (WGS) entry which is preliminary data.</text>
</comment>
<dbReference type="Gene3D" id="3.30.70.1050">
    <property type="entry name" value="Trigger factor ribosome-binding domain"/>
    <property type="match status" value="1"/>
</dbReference>
<evidence type="ECO:0000256" key="9">
    <source>
        <dbReference type="ARBA" id="ARBA00023306"/>
    </source>
</evidence>
<dbReference type="PANTHER" id="PTHR30560">
    <property type="entry name" value="TRIGGER FACTOR CHAPERONE AND PEPTIDYL-PROLYL CIS/TRANS ISOMERASE"/>
    <property type="match status" value="1"/>
</dbReference>
<dbReference type="GO" id="GO:0043335">
    <property type="term" value="P:protein unfolding"/>
    <property type="evidence" value="ECO:0007669"/>
    <property type="project" value="TreeGrafter"/>
</dbReference>
<evidence type="ECO:0000256" key="10">
    <source>
        <dbReference type="PROSITE-ProRule" id="PRU00277"/>
    </source>
</evidence>
<sequence>MQVSVEATSGVKRRLTIGIPQESIKPKIQDRLKSLAQKSKINGFRPGKVPMRVVEQRYGQKVREEIASEVIQLTFSEAIAQEKLYPVGEPSFDLKSDIKKLEQGLSYTAAFEISPDITTLHVDGLAVEKPVAEVTDADVDTLLYRLRQQRQTWNDVDRPASDGDRLIIDFVGTIDGKSFTDNEFKQVPLILGQKDFIVPGFEEKLMGASKGEQREFDLSFPKEYQNPTFAGQTVHFVVQVLNVNESVLPEINEEFIRLFGVEDGRLETLRSDARRNMENELKYVTREKLKQQILGALVMANPIEEVPQSLVKDETERLLKTRQQEWKIQNLSADLFIEEARQRVKTGILVRELMKRYDLQANHDKVRQ</sequence>
<dbReference type="GO" id="GO:0044183">
    <property type="term" value="F:protein folding chaperone"/>
    <property type="evidence" value="ECO:0007669"/>
    <property type="project" value="TreeGrafter"/>
</dbReference>
<dbReference type="NCBIfam" id="TIGR00115">
    <property type="entry name" value="tig"/>
    <property type="match status" value="1"/>
</dbReference>
<dbReference type="Pfam" id="PF05697">
    <property type="entry name" value="Trigger_N"/>
    <property type="match status" value="1"/>
</dbReference>
<dbReference type="HAMAP" id="MF_00303">
    <property type="entry name" value="Trigger_factor_Tig"/>
    <property type="match status" value="1"/>
</dbReference>
<evidence type="ECO:0000256" key="7">
    <source>
        <dbReference type="ARBA" id="ARBA00023186"/>
    </source>
</evidence>
<dbReference type="InterPro" id="IPR046357">
    <property type="entry name" value="PPIase_dom_sf"/>
</dbReference>
<dbReference type="Pfam" id="PF05698">
    <property type="entry name" value="Trigger_C"/>
    <property type="match status" value="1"/>
</dbReference>
<evidence type="ECO:0000256" key="1">
    <source>
        <dbReference type="ARBA" id="ARBA00000971"/>
    </source>
</evidence>
<keyword evidence="14" id="KW-1185">Reference proteome</keyword>
<dbReference type="Gene3D" id="3.10.50.40">
    <property type="match status" value="1"/>
</dbReference>
<evidence type="ECO:0000256" key="8">
    <source>
        <dbReference type="ARBA" id="ARBA00023235"/>
    </source>
</evidence>
<feature type="non-terminal residue" evidence="13">
    <location>
        <position position="368"/>
    </location>
</feature>
<dbReference type="InterPro" id="IPR005215">
    <property type="entry name" value="Trig_fac"/>
</dbReference>
<evidence type="ECO:0000313" key="13">
    <source>
        <dbReference type="EMBL" id="OAD22965.1"/>
    </source>
</evidence>
<dbReference type="InterPro" id="IPR001179">
    <property type="entry name" value="PPIase_FKBP_dom"/>
</dbReference>
<keyword evidence="9 11" id="KW-0131">Cell cycle</keyword>
<dbReference type="SUPFAM" id="SSF102735">
    <property type="entry name" value="Trigger factor ribosome-binding domain"/>
    <property type="match status" value="1"/>
</dbReference>
<evidence type="ECO:0000256" key="11">
    <source>
        <dbReference type="RuleBase" id="RU003914"/>
    </source>
</evidence>
<keyword evidence="6 10" id="KW-0697">Rotamase</keyword>
<evidence type="ECO:0000256" key="3">
    <source>
        <dbReference type="ARBA" id="ARBA00005464"/>
    </source>
</evidence>
<dbReference type="SUPFAM" id="SSF109998">
    <property type="entry name" value="Triger factor/SurA peptide-binding domain-like"/>
    <property type="match status" value="1"/>
</dbReference>
<evidence type="ECO:0000256" key="2">
    <source>
        <dbReference type="ARBA" id="ARBA00004496"/>
    </source>
</evidence>
<dbReference type="InterPro" id="IPR037041">
    <property type="entry name" value="Trigger_fac_C_sf"/>
</dbReference>
<comment type="function">
    <text evidence="11">Involved in protein export. Acts as a chaperone by maintaining the newly synthesized protein in an open conformation.</text>
</comment>
<proteinExistence type="inferred from homology"/>
<dbReference type="Gene3D" id="1.10.3120.10">
    <property type="entry name" value="Trigger factor, C-terminal domain"/>
    <property type="match status" value="1"/>
</dbReference>
<comment type="catalytic activity">
    <reaction evidence="1 10">
        <text>[protein]-peptidylproline (omega=180) = [protein]-peptidylproline (omega=0)</text>
        <dbReference type="Rhea" id="RHEA:16237"/>
        <dbReference type="Rhea" id="RHEA-COMP:10747"/>
        <dbReference type="Rhea" id="RHEA-COMP:10748"/>
        <dbReference type="ChEBI" id="CHEBI:83833"/>
        <dbReference type="ChEBI" id="CHEBI:83834"/>
        <dbReference type="EC" id="5.2.1.8"/>
    </reaction>
</comment>
<dbReference type="EMBL" id="LUTY01000631">
    <property type="protein sequence ID" value="OAD22965.1"/>
    <property type="molecule type" value="Genomic_DNA"/>
</dbReference>
<dbReference type="Pfam" id="PF00254">
    <property type="entry name" value="FKBP_C"/>
    <property type="match status" value="1"/>
</dbReference>
<dbReference type="GO" id="GO:0043022">
    <property type="term" value="F:ribosome binding"/>
    <property type="evidence" value="ECO:0007669"/>
    <property type="project" value="TreeGrafter"/>
</dbReference>
<keyword evidence="5 11" id="KW-0132">Cell division</keyword>
<evidence type="ECO:0000256" key="6">
    <source>
        <dbReference type="ARBA" id="ARBA00023110"/>
    </source>
</evidence>
<evidence type="ECO:0000256" key="4">
    <source>
        <dbReference type="ARBA" id="ARBA00016902"/>
    </source>
</evidence>
<dbReference type="GO" id="GO:0051301">
    <property type="term" value="P:cell division"/>
    <property type="evidence" value="ECO:0007669"/>
    <property type="project" value="UniProtKB-KW"/>
</dbReference>
<keyword evidence="8 10" id="KW-0413">Isomerase</keyword>
<keyword evidence="7 11" id="KW-0143">Chaperone</keyword>
<dbReference type="Proteomes" id="UP000076962">
    <property type="component" value="Unassembled WGS sequence"/>
</dbReference>
<dbReference type="GO" id="GO:0051083">
    <property type="term" value="P:'de novo' cotranslational protein folding"/>
    <property type="evidence" value="ECO:0007669"/>
    <property type="project" value="TreeGrafter"/>
</dbReference>
<dbReference type="PANTHER" id="PTHR30560:SF3">
    <property type="entry name" value="TRIGGER FACTOR-LIKE PROTEIN TIG, CHLOROPLASTIC"/>
    <property type="match status" value="1"/>
</dbReference>
<dbReference type="GO" id="GO:0015031">
    <property type="term" value="P:protein transport"/>
    <property type="evidence" value="ECO:0007669"/>
    <property type="project" value="InterPro"/>
</dbReference>
<dbReference type="InterPro" id="IPR008881">
    <property type="entry name" value="Trigger_fac_ribosome-bd_bac"/>
</dbReference>
<dbReference type="SUPFAM" id="SSF54534">
    <property type="entry name" value="FKBP-like"/>
    <property type="match status" value="1"/>
</dbReference>
<evidence type="ECO:0000256" key="5">
    <source>
        <dbReference type="ARBA" id="ARBA00022618"/>
    </source>
</evidence>
<reference evidence="13 14" key="1">
    <citation type="submission" date="2016-05" db="EMBL/GenBank/DDBJ databases">
        <title>Single-cell genome of chain-forming Candidatus Thiomargarita nelsonii and comparison to other large sulfur-oxidizing bacteria.</title>
        <authorList>
            <person name="Winkel M."/>
            <person name="Salman V."/>
            <person name="Woyke T."/>
            <person name="Schulz-Vogt H."/>
            <person name="Richter M."/>
            <person name="Flood B."/>
            <person name="Bailey J."/>
            <person name="Amann R."/>
            <person name="Mussmann M."/>
        </authorList>
    </citation>
    <scope>NUCLEOTIDE SEQUENCE [LARGE SCALE GENOMIC DNA]</scope>
    <source>
        <strain evidence="13 14">THI036</strain>
    </source>
</reference>
<dbReference type="GO" id="GO:0003755">
    <property type="term" value="F:peptidyl-prolyl cis-trans isomerase activity"/>
    <property type="evidence" value="ECO:0007669"/>
    <property type="project" value="UniProtKB-KW"/>
</dbReference>
<evidence type="ECO:0000259" key="12">
    <source>
        <dbReference type="PROSITE" id="PS50059"/>
    </source>
</evidence>
<evidence type="ECO:0000313" key="14">
    <source>
        <dbReference type="Proteomes" id="UP000076962"/>
    </source>
</evidence>